<feature type="compositionally biased region" description="Acidic residues" evidence="7">
    <location>
        <begin position="488"/>
        <end position="497"/>
    </location>
</feature>
<dbReference type="GO" id="GO:0005634">
    <property type="term" value="C:nucleus"/>
    <property type="evidence" value="ECO:0007669"/>
    <property type="project" value="UniProtKB-SubCell"/>
</dbReference>
<keyword evidence="2" id="KW-0235">DNA replication</keyword>
<feature type="compositionally biased region" description="Basic and acidic residues" evidence="7">
    <location>
        <begin position="153"/>
        <end position="166"/>
    </location>
</feature>
<feature type="compositionally biased region" description="Low complexity" evidence="7">
    <location>
        <begin position="711"/>
        <end position="729"/>
    </location>
</feature>
<dbReference type="Proteomes" id="UP001292094">
    <property type="component" value="Unassembled WGS sequence"/>
</dbReference>
<dbReference type="PANTHER" id="PTHR15272:SF0">
    <property type="entry name" value="CHROMATIN ASSEMBLY FACTOR 1 SUBUNIT A"/>
    <property type="match status" value="1"/>
</dbReference>
<feature type="compositionally biased region" description="Acidic residues" evidence="7">
    <location>
        <begin position="968"/>
        <end position="984"/>
    </location>
</feature>
<feature type="compositionally biased region" description="Acidic residues" evidence="7">
    <location>
        <begin position="189"/>
        <end position="199"/>
    </location>
</feature>
<dbReference type="EMBL" id="JAWZYT010000401">
    <property type="protein sequence ID" value="KAK4323924.1"/>
    <property type="molecule type" value="Genomic_DNA"/>
</dbReference>
<feature type="region of interest" description="Disordered" evidence="7">
    <location>
        <begin position="32"/>
        <end position="869"/>
    </location>
</feature>
<evidence type="ECO:0000256" key="6">
    <source>
        <dbReference type="ARBA" id="ARBA00023242"/>
    </source>
</evidence>
<feature type="compositionally biased region" description="Basic and acidic residues" evidence="7">
    <location>
        <begin position="588"/>
        <end position="693"/>
    </location>
</feature>
<feature type="compositionally biased region" description="Basic and acidic residues" evidence="7">
    <location>
        <begin position="427"/>
        <end position="451"/>
    </location>
</feature>
<keyword evidence="4" id="KW-0143">Chaperone</keyword>
<evidence type="ECO:0008006" key="12">
    <source>
        <dbReference type="Google" id="ProtNLM"/>
    </source>
</evidence>
<dbReference type="Pfam" id="PF12253">
    <property type="entry name" value="CAF1A_dimeriz"/>
    <property type="match status" value="1"/>
</dbReference>
<feature type="compositionally biased region" description="Basic and acidic residues" evidence="7">
    <location>
        <begin position="237"/>
        <end position="248"/>
    </location>
</feature>
<comment type="subcellular location">
    <subcellularLocation>
        <location evidence="1">Nucleus</location>
    </subcellularLocation>
</comment>
<accession>A0AAE1QCA1</accession>
<feature type="compositionally biased region" description="Basic and acidic residues" evidence="7">
    <location>
        <begin position="478"/>
        <end position="487"/>
    </location>
</feature>
<keyword evidence="11" id="KW-1185">Reference proteome</keyword>
<organism evidence="10 11">
    <name type="scientific">Petrolisthes manimaculis</name>
    <dbReference type="NCBI Taxonomy" id="1843537"/>
    <lineage>
        <taxon>Eukaryota</taxon>
        <taxon>Metazoa</taxon>
        <taxon>Ecdysozoa</taxon>
        <taxon>Arthropoda</taxon>
        <taxon>Crustacea</taxon>
        <taxon>Multicrustacea</taxon>
        <taxon>Malacostraca</taxon>
        <taxon>Eumalacostraca</taxon>
        <taxon>Eucarida</taxon>
        <taxon>Decapoda</taxon>
        <taxon>Pleocyemata</taxon>
        <taxon>Anomura</taxon>
        <taxon>Galatheoidea</taxon>
        <taxon>Porcellanidae</taxon>
        <taxon>Petrolisthes</taxon>
    </lineage>
</organism>
<evidence type="ECO:0000259" key="9">
    <source>
        <dbReference type="Pfam" id="PF12253"/>
    </source>
</evidence>
<feature type="compositionally biased region" description="Basic and acidic residues" evidence="7">
    <location>
        <begin position="498"/>
        <end position="507"/>
    </location>
</feature>
<feature type="compositionally biased region" description="Polar residues" evidence="7">
    <location>
        <begin position="1307"/>
        <end position="1338"/>
    </location>
</feature>
<feature type="compositionally biased region" description="Polar residues" evidence="7">
    <location>
        <begin position="1484"/>
        <end position="1496"/>
    </location>
</feature>
<feature type="compositionally biased region" description="Basic and acidic residues" evidence="7">
    <location>
        <begin position="337"/>
        <end position="360"/>
    </location>
</feature>
<evidence type="ECO:0000259" key="8">
    <source>
        <dbReference type="Pfam" id="PF11600"/>
    </source>
</evidence>
<evidence type="ECO:0000256" key="4">
    <source>
        <dbReference type="ARBA" id="ARBA00023186"/>
    </source>
</evidence>
<feature type="compositionally biased region" description="Low complexity" evidence="7">
    <location>
        <begin position="1387"/>
        <end position="1417"/>
    </location>
</feature>
<feature type="compositionally biased region" description="Polar residues" evidence="7">
    <location>
        <begin position="200"/>
        <end position="210"/>
    </location>
</feature>
<feature type="compositionally biased region" description="Polar residues" evidence="7">
    <location>
        <begin position="36"/>
        <end position="49"/>
    </location>
</feature>
<feature type="compositionally biased region" description="Polar residues" evidence="7">
    <location>
        <begin position="700"/>
        <end position="710"/>
    </location>
</feature>
<feature type="domain" description="Chromatin assembly factor 1 p150 subunit acidic region" evidence="8">
    <location>
        <begin position="763"/>
        <end position="907"/>
    </location>
</feature>
<evidence type="ECO:0000256" key="1">
    <source>
        <dbReference type="ARBA" id="ARBA00004123"/>
    </source>
</evidence>
<comment type="caution">
    <text evidence="10">The sequence shown here is derived from an EMBL/GenBank/DDBJ whole genome shotgun (WGS) entry which is preliminary data.</text>
</comment>
<evidence type="ECO:0000256" key="2">
    <source>
        <dbReference type="ARBA" id="ARBA00022705"/>
    </source>
</evidence>
<dbReference type="PANTHER" id="PTHR15272">
    <property type="entry name" value="CHROMATIN ASSEMBLY FACTOR 1 SUBUNIT A CAF-1 SUBUNIT A"/>
    <property type="match status" value="1"/>
</dbReference>
<feature type="region of interest" description="Disordered" evidence="7">
    <location>
        <begin position="1307"/>
        <end position="1505"/>
    </location>
</feature>
<evidence type="ECO:0000256" key="3">
    <source>
        <dbReference type="ARBA" id="ARBA00022763"/>
    </source>
</evidence>
<feature type="compositionally biased region" description="Polar residues" evidence="7">
    <location>
        <begin position="1427"/>
        <end position="1439"/>
    </location>
</feature>
<feature type="compositionally biased region" description="Basic and acidic residues" evidence="7">
    <location>
        <begin position="66"/>
        <end position="109"/>
    </location>
</feature>
<evidence type="ECO:0000256" key="5">
    <source>
        <dbReference type="ARBA" id="ARBA00023204"/>
    </source>
</evidence>
<keyword evidence="6" id="KW-0539">Nucleus</keyword>
<dbReference type="InterPro" id="IPR022043">
    <property type="entry name" value="CAF1A_DD"/>
</dbReference>
<feature type="region of interest" description="Disordered" evidence="7">
    <location>
        <begin position="1048"/>
        <end position="1078"/>
    </location>
</feature>
<feature type="compositionally biased region" description="Basic and acidic residues" evidence="7">
    <location>
        <begin position="261"/>
        <end position="296"/>
    </location>
</feature>
<dbReference type="InterPro" id="IPR021644">
    <property type="entry name" value="CAF-1_p150_acidic"/>
</dbReference>
<protein>
    <recommendedName>
        <fullName evidence="12">Chromatin assembly factor 1 subunit A</fullName>
    </recommendedName>
</protein>
<proteinExistence type="predicted"/>
<keyword evidence="3" id="KW-0227">DNA damage</keyword>
<dbReference type="GO" id="GO:0006334">
    <property type="term" value="P:nucleosome assembly"/>
    <property type="evidence" value="ECO:0007669"/>
    <property type="project" value="TreeGrafter"/>
</dbReference>
<feature type="region of interest" description="Disordered" evidence="7">
    <location>
        <begin position="953"/>
        <end position="984"/>
    </location>
</feature>
<feature type="compositionally biased region" description="Acidic residues" evidence="7">
    <location>
        <begin position="226"/>
        <end position="236"/>
    </location>
</feature>
<keyword evidence="5" id="KW-0234">DNA repair</keyword>
<gene>
    <name evidence="10" type="ORF">Pmani_005385</name>
</gene>
<feature type="compositionally biased region" description="Basic and acidic residues" evidence="7">
    <location>
        <begin position="387"/>
        <end position="409"/>
    </location>
</feature>
<feature type="compositionally biased region" description="Basic residues" evidence="7">
    <location>
        <begin position="311"/>
        <end position="323"/>
    </location>
</feature>
<feature type="compositionally biased region" description="Basic and acidic residues" evidence="7">
    <location>
        <begin position="740"/>
        <end position="869"/>
    </location>
</feature>
<feature type="compositionally biased region" description="Basic and acidic residues" evidence="7">
    <location>
        <begin position="516"/>
        <end position="533"/>
    </location>
</feature>
<dbReference type="Pfam" id="PF11600">
    <property type="entry name" value="CAF1A_acidic"/>
    <property type="match status" value="1"/>
</dbReference>
<dbReference type="GO" id="GO:0006281">
    <property type="term" value="P:DNA repair"/>
    <property type="evidence" value="ECO:0007669"/>
    <property type="project" value="UniProtKB-KW"/>
</dbReference>
<feature type="compositionally biased region" description="Basic and acidic residues" evidence="7">
    <location>
        <begin position="553"/>
        <end position="569"/>
    </location>
</feature>
<evidence type="ECO:0000256" key="7">
    <source>
        <dbReference type="SAM" id="MobiDB-lite"/>
    </source>
</evidence>
<feature type="domain" description="Chromatin assembly factor 1 subunit A dimerization" evidence="9">
    <location>
        <begin position="1008"/>
        <end position="1076"/>
    </location>
</feature>
<name>A0AAE1QCA1_9EUCA</name>
<dbReference type="GO" id="GO:0033186">
    <property type="term" value="C:CAF-1 complex"/>
    <property type="evidence" value="ECO:0007669"/>
    <property type="project" value="TreeGrafter"/>
</dbReference>
<evidence type="ECO:0000313" key="11">
    <source>
        <dbReference type="Proteomes" id="UP001292094"/>
    </source>
</evidence>
<feature type="compositionally biased region" description="Basic residues" evidence="7">
    <location>
        <begin position="110"/>
        <end position="131"/>
    </location>
</feature>
<evidence type="ECO:0000313" key="10">
    <source>
        <dbReference type="EMBL" id="KAK4323924.1"/>
    </source>
</evidence>
<reference evidence="10" key="1">
    <citation type="submission" date="2023-11" db="EMBL/GenBank/DDBJ databases">
        <title>Genome assemblies of two species of porcelain crab, Petrolisthes cinctipes and Petrolisthes manimaculis (Anomura: Porcellanidae).</title>
        <authorList>
            <person name="Angst P."/>
        </authorList>
    </citation>
    <scope>NUCLEOTIDE SEQUENCE</scope>
    <source>
        <strain evidence="10">PB745_02</strain>
        <tissue evidence="10">Gill</tissue>
    </source>
</reference>
<sequence>MYQTFFFSVAEVEKPNKTSPLVKGKLKQSRLPFLPMSSQTSPKAVSPLTQKKRKLSGEGGSSPKTLRSENRQPEREARLKTEKSNDSNPKEAKSGEKKRGRPPLKEKVVKEKRKRGRPKKTSPKPNGRKNKKVDSSSLLSDDEVSSSVDDESELPRAKKKNLETTRKLLGGLYCEPTQEAKISTSTTTEDGEASEDEEISTSSTNGSLKSQVMEGEGEEQISLCSSEEEGEEEEELEISRKKETEGKDSSTGSSKEEDVEVRENKVKGSTDTQKKTGKLPAKEDSDNKKYDEKKGSSDVGDDESVSSRFEMKKKRVLPHRKKGEKMAEQGKNAHNAKTPEDRSEKTRENQKKTDTKAETKRGKKKRTRLGNEESVGVKKYKLANGKPGKEGGKGKKVENKDSEERKSNDSDNSVKNNRNDNEEEGAEDCKEEKESDQNVDTDVKQKEKEATEQDEIVENLDGAIGSEKRDSEDDEADSEKNKDKSEAIEDGSLNEETGESKTNEHTSESSTSTPGKESKIKDASENDRKTENSKKRKRRRPNSNEIGKGKQVGRKEMDRDSLGGKEKTATPKQDGVVSIAKFFSPIPKSEETRRKSLGSEKKNQEQDNKRKEVGDNTETKHDKERKEEKNNDGEQADEKEVKESGDENKEQQENREEVDCKGSQKHMEGKEIITNEASNQKEEDKQLMDKSNTEEDEQQMNESMNMGSGDTSLSPSTSKSPTSSTLNSKALTPKTASGLPEKKLTPKQKMRVEEFQRKRLEREKKKQEEQAERERKRKEEQAEKERKRKEEQAEKERKRKEEQAEKEKKKKEKEEERIKLKEEKEKLKEDQKKKKQEELDAKRQTKEEEKQRKEEVKKQAEKEKSKQTEKLKNKFASFFVAKRREVEGEEDEDSGLFMQFRIKEDMRLAPLHRSQLTSDQIANLDSCLSTPGVKPSTKNYLKALGTKEYVKGSAPRSWPRKKTKDVDNDVEIIEEDDEEDPEEAALDTAVMQDLGNEPLPTGSQSRAKLLLFFENRRPAYWGTWSKMSVAVSGRRPFARDGVFDYEYDSDDDWEEEETGESLSDSEGEEKEEDEDQYEVDNDFFVPHGYLSDDEAKSDQEEVVEQEMDEVPQVDGGRNLKLKQKQAEFDKEMKRKTKELKPRLIGCLWLADKNNNPAYHQLLKVLDPYKAVALCPLPIDTLVMGPEGEERVQEEDGGVPTEDKKPKFYRMFPEGAVPSLIRLVHGNRNGKSFLTSEFRDYQRKDCIKEEVPLIARKKIERKVKELGRWCKCPDEGPMHSVMMWYVPKEIREKYGLEDLTLPNTWTYINTPKTQDDPQQAASTEDAGTNKTPKHQTITAFTRKIVPGSAHPPSLLTTPVRDNKQNPKTPKNVPITTFAKRITPGLALPSTTTTTSTPTPSPSTTAPTPSSTPTSTSTPKSHTKADGSPGNNQALESSPNVSRELRTGNKPGRKRSLTKSQGVIPPKTSIVSFFKKNSSKRDSLSKTKSPSNVGSSSQEEMDCIVID</sequence>
<feature type="compositionally biased region" description="Acidic residues" evidence="7">
    <location>
        <begin position="140"/>
        <end position="152"/>
    </location>
</feature>